<feature type="transmembrane region" description="Helical" evidence="1">
    <location>
        <begin position="45"/>
        <end position="65"/>
    </location>
</feature>
<accession>A0ABT4XR18</accession>
<feature type="transmembrane region" description="Helical" evidence="1">
    <location>
        <begin position="97"/>
        <end position="114"/>
    </location>
</feature>
<protein>
    <submittedName>
        <fullName evidence="2">DUF4345 family protein</fullName>
    </submittedName>
</protein>
<feature type="transmembrane region" description="Helical" evidence="1">
    <location>
        <begin position="6"/>
        <end position="24"/>
    </location>
</feature>
<evidence type="ECO:0000256" key="1">
    <source>
        <dbReference type="SAM" id="Phobius"/>
    </source>
</evidence>
<organism evidence="2 3">
    <name type="scientific">Thalassococcus lentus</name>
    <dbReference type="NCBI Taxonomy" id="1210524"/>
    <lineage>
        <taxon>Bacteria</taxon>
        <taxon>Pseudomonadati</taxon>
        <taxon>Pseudomonadota</taxon>
        <taxon>Alphaproteobacteria</taxon>
        <taxon>Rhodobacterales</taxon>
        <taxon>Roseobacteraceae</taxon>
        <taxon>Thalassococcus</taxon>
    </lineage>
</organism>
<gene>
    <name evidence="2" type="ORF">PFY00_06565</name>
</gene>
<keyword evidence="1" id="KW-1133">Transmembrane helix</keyword>
<sequence length="116" mass="12148">MFDLINIGLAVLTIGLGLFGFIAPRYTASALDLTTGQSTMGLSELRASAGGLFVSMGLVCLILGAPWAYGMLGVAYAGAAVGRLVSIIIDKPPMPKALIWFLFEAVPAVWLIAVNF</sequence>
<evidence type="ECO:0000313" key="3">
    <source>
        <dbReference type="Proteomes" id="UP001210720"/>
    </source>
</evidence>
<proteinExistence type="predicted"/>
<evidence type="ECO:0000313" key="2">
    <source>
        <dbReference type="EMBL" id="MDA7424381.1"/>
    </source>
</evidence>
<name>A0ABT4XR18_9RHOB</name>
<dbReference type="InterPro" id="IPR025597">
    <property type="entry name" value="DUF4345"/>
</dbReference>
<keyword evidence="1" id="KW-0472">Membrane</keyword>
<dbReference type="Pfam" id="PF14248">
    <property type="entry name" value="DUF4345"/>
    <property type="match status" value="1"/>
</dbReference>
<keyword evidence="1" id="KW-0812">Transmembrane</keyword>
<dbReference type="RefSeq" id="WP_271431738.1">
    <property type="nucleotide sequence ID" value="NZ_JAQIOY010000002.1"/>
</dbReference>
<dbReference type="Proteomes" id="UP001210720">
    <property type="component" value="Unassembled WGS sequence"/>
</dbReference>
<reference evidence="2 3" key="1">
    <citation type="submission" date="2023-01" db="EMBL/GenBank/DDBJ databases">
        <title>Thalassococcus onchidii sp. nov., isolated from a marine invertebrate from the South China Sea.</title>
        <authorList>
            <person name="Xu S."/>
            <person name="Liu Z."/>
            <person name="Xu Y."/>
        </authorList>
    </citation>
    <scope>NUCLEOTIDE SEQUENCE [LARGE SCALE GENOMIC DNA]</scope>
    <source>
        <strain evidence="2 3">KCTC 32084</strain>
    </source>
</reference>
<keyword evidence="3" id="KW-1185">Reference proteome</keyword>
<dbReference type="EMBL" id="JAQIOY010000002">
    <property type="protein sequence ID" value="MDA7424381.1"/>
    <property type="molecule type" value="Genomic_DNA"/>
</dbReference>
<comment type="caution">
    <text evidence="2">The sequence shown here is derived from an EMBL/GenBank/DDBJ whole genome shotgun (WGS) entry which is preliminary data.</text>
</comment>